<evidence type="ECO:0000256" key="1">
    <source>
        <dbReference type="SAM" id="Phobius"/>
    </source>
</evidence>
<sequence>MKKIISMMIIGLLISLSSSYVLVTLSVISNNAVMSGAELLEQIIIAAILGVVIGLLSIIYDIERLPFTSQFILHVIAVTLCVMIAGYFGRWFEYSGVKYVLISEAIIYLIVWCILYVLQKSDIAKINQEIQKRKE</sequence>
<dbReference type="PATRIC" id="fig|582475.4.peg.2402"/>
<reference evidence="3" key="1">
    <citation type="submission" date="2015-07" db="EMBL/GenBank/DDBJ databases">
        <authorList>
            <consortium name="Consortium for Microbial Forensics and Genomics (microFORGE)"/>
            <person name="Knight B.M."/>
            <person name="Roberts D.P."/>
            <person name="Lin D."/>
            <person name="Hari K."/>
            <person name="Fletcher J."/>
            <person name="Melcher U."/>
            <person name="Blagden T."/>
            <person name="Winegar R.A."/>
        </authorList>
    </citation>
    <scope>NUCLEOTIDE SEQUENCE [LARGE SCALE GENOMIC DNA]</scope>
    <source>
        <strain evidence="3">DSM 23493</strain>
    </source>
</reference>
<feature type="transmembrane region" description="Helical" evidence="1">
    <location>
        <begin position="7"/>
        <end position="28"/>
    </location>
</feature>
<feature type="transmembrane region" description="Helical" evidence="1">
    <location>
        <begin position="40"/>
        <end position="59"/>
    </location>
</feature>
<feature type="transmembrane region" description="Helical" evidence="1">
    <location>
        <begin position="71"/>
        <end position="88"/>
    </location>
</feature>
<feature type="transmembrane region" description="Helical" evidence="1">
    <location>
        <begin position="100"/>
        <end position="118"/>
    </location>
</feature>
<keyword evidence="1" id="KW-1133">Transmembrane helix</keyword>
<dbReference type="SUPFAM" id="SSF103473">
    <property type="entry name" value="MFS general substrate transporter"/>
    <property type="match status" value="1"/>
</dbReference>
<dbReference type="Proteomes" id="UP000037326">
    <property type="component" value="Unassembled WGS sequence"/>
</dbReference>
<dbReference type="InterPro" id="IPR036259">
    <property type="entry name" value="MFS_trans_sf"/>
</dbReference>
<dbReference type="EMBL" id="LFXJ01000005">
    <property type="protein sequence ID" value="KMY33110.1"/>
    <property type="molecule type" value="Genomic_DNA"/>
</dbReference>
<keyword evidence="1" id="KW-0812">Transmembrane</keyword>
<dbReference type="GeneID" id="96599281"/>
<name>A0A0K9FF64_9BACI</name>
<organism evidence="2 3">
    <name type="scientific">Lysinibacillus xylanilyticus</name>
    <dbReference type="NCBI Taxonomy" id="582475"/>
    <lineage>
        <taxon>Bacteria</taxon>
        <taxon>Bacillati</taxon>
        <taxon>Bacillota</taxon>
        <taxon>Bacilli</taxon>
        <taxon>Bacillales</taxon>
        <taxon>Bacillaceae</taxon>
        <taxon>Lysinibacillus</taxon>
    </lineage>
</organism>
<dbReference type="OrthoDB" id="2739886at2"/>
<keyword evidence="1" id="KW-0472">Membrane</keyword>
<evidence type="ECO:0000313" key="3">
    <source>
        <dbReference type="Proteomes" id="UP000037326"/>
    </source>
</evidence>
<gene>
    <name evidence="2" type="ORF">ACZ11_13680</name>
</gene>
<evidence type="ECO:0000313" key="2">
    <source>
        <dbReference type="EMBL" id="KMY33110.1"/>
    </source>
</evidence>
<evidence type="ECO:0008006" key="4">
    <source>
        <dbReference type="Google" id="ProtNLM"/>
    </source>
</evidence>
<dbReference type="InterPro" id="IPR021560">
    <property type="entry name" value="DUF3021"/>
</dbReference>
<proteinExistence type="predicted"/>
<dbReference type="RefSeq" id="WP_049666946.1">
    <property type="nucleotide sequence ID" value="NZ_LFXJ01000005.1"/>
</dbReference>
<dbReference type="Pfam" id="PF11457">
    <property type="entry name" value="DUF3021"/>
    <property type="match status" value="1"/>
</dbReference>
<comment type="caution">
    <text evidence="2">The sequence shown here is derived from an EMBL/GenBank/DDBJ whole genome shotgun (WGS) entry which is preliminary data.</text>
</comment>
<dbReference type="AlphaFoldDB" id="A0A0K9FF64"/>
<accession>A0A0K9FF64</accession>
<protein>
    <recommendedName>
        <fullName evidence="4">DUF3021 domain-containing protein</fullName>
    </recommendedName>
</protein>